<evidence type="ECO:0000313" key="7">
    <source>
        <dbReference type="EMBL" id="KAB7506103.1"/>
    </source>
</evidence>
<evidence type="ECO:0000259" key="6">
    <source>
        <dbReference type="PROSITE" id="PS50862"/>
    </source>
</evidence>
<dbReference type="PANTHER" id="PTHR42918">
    <property type="entry name" value="LYSYL-TRNA SYNTHETASE"/>
    <property type="match status" value="1"/>
</dbReference>
<evidence type="ECO:0000256" key="4">
    <source>
        <dbReference type="ARBA" id="ARBA00023146"/>
    </source>
</evidence>
<dbReference type="Pfam" id="PF00152">
    <property type="entry name" value="tRNA-synt_2"/>
    <property type="match status" value="2"/>
</dbReference>
<dbReference type="InterPro" id="IPR004364">
    <property type="entry name" value="Aa-tRNA-synt_II"/>
</dbReference>
<dbReference type="AlphaFoldDB" id="A0A5N5THL2"/>
<keyword evidence="2" id="KW-0547">Nucleotide-binding</keyword>
<evidence type="ECO:0000256" key="2">
    <source>
        <dbReference type="ARBA" id="ARBA00022741"/>
    </source>
</evidence>
<dbReference type="GO" id="GO:0000049">
    <property type="term" value="F:tRNA binding"/>
    <property type="evidence" value="ECO:0007669"/>
    <property type="project" value="TreeGrafter"/>
</dbReference>
<dbReference type="InterPro" id="IPR045864">
    <property type="entry name" value="aa-tRNA-synth_II/BPL/LPL"/>
</dbReference>
<dbReference type="PROSITE" id="PS50862">
    <property type="entry name" value="AA_TRNA_LIGASE_II"/>
    <property type="match status" value="1"/>
</dbReference>
<evidence type="ECO:0000256" key="5">
    <source>
        <dbReference type="ARBA" id="ARBA00030563"/>
    </source>
</evidence>
<keyword evidence="7" id="KW-0251">Elongation factor</keyword>
<organism evidence="7 8">
    <name type="scientific">Armadillidium nasatum</name>
    <dbReference type="NCBI Taxonomy" id="96803"/>
    <lineage>
        <taxon>Eukaryota</taxon>
        <taxon>Metazoa</taxon>
        <taxon>Ecdysozoa</taxon>
        <taxon>Arthropoda</taxon>
        <taxon>Crustacea</taxon>
        <taxon>Multicrustacea</taxon>
        <taxon>Malacostraca</taxon>
        <taxon>Eumalacostraca</taxon>
        <taxon>Peracarida</taxon>
        <taxon>Isopoda</taxon>
        <taxon>Oniscidea</taxon>
        <taxon>Crinocheta</taxon>
        <taxon>Armadillidiidae</taxon>
        <taxon>Armadillidium</taxon>
    </lineage>
</organism>
<evidence type="ECO:0000256" key="1">
    <source>
        <dbReference type="ARBA" id="ARBA00022598"/>
    </source>
</evidence>
<dbReference type="CDD" id="cd04322">
    <property type="entry name" value="LysRS_N"/>
    <property type="match status" value="1"/>
</dbReference>
<comment type="caution">
    <text evidence="7">The sequence shown here is derived from an EMBL/GenBank/DDBJ whole genome shotgun (WGS) entry which is preliminary data.</text>
</comment>
<keyword evidence="3" id="KW-0067">ATP-binding</keyword>
<keyword evidence="8" id="KW-1185">Reference proteome</keyword>
<dbReference type="InterPro" id="IPR044136">
    <property type="entry name" value="Lys-tRNA-ligase_II_N"/>
</dbReference>
<dbReference type="GO" id="GO:0005829">
    <property type="term" value="C:cytosol"/>
    <property type="evidence" value="ECO:0007669"/>
    <property type="project" value="TreeGrafter"/>
</dbReference>
<evidence type="ECO:0000313" key="8">
    <source>
        <dbReference type="Proteomes" id="UP000326759"/>
    </source>
</evidence>
<name>A0A5N5THL2_9CRUS</name>
<dbReference type="Gene3D" id="3.30.930.10">
    <property type="entry name" value="Bira Bifunctional Protein, Domain 2"/>
    <property type="match status" value="2"/>
</dbReference>
<gene>
    <name evidence="7" type="primary">epmA</name>
    <name evidence="7" type="ORF">Anas_02329</name>
</gene>
<dbReference type="GO" id="GO:0006430">
    <property type="term" value="P:lysyl-tRNA aminoacylation"/>
    <property type="evidence" value="ECO:0007669"/>
    <property type="project" value="TreeGrafter"/>
</dbReference>
<keyword evidence="7" id="KW-0648">Protein biosynthesis</keyword>
<dbReference type="Gene3D" id="2.40.50.140">
    <property type="entry name" value="Nucleic acid-binding proteins"/>
    <property type="match status" value="1"/>
</dbReference>
<dbReference type="SUPFAM" id="SSF55681">
    <property type="entry name" value="Class II aaRS and biotin synthetases"/>
    <property type="match status" value="1"/>
</dbReference>
<feature type="domain" description="Aminoacyl-transfer RNA synthetases class-II family profile" evidence="6">
    <location>
        <begin position="233"/>
        <end position="430"/>
    </location>
</feature>
<keyword evidence="1 7" id="KW-0436">Ligase</keyword>
<dbReference type="GO" id="GO:0004824">
    <property type="term" value="F:lysine-tRNA ligase activity"/>
    <property type="evidence" value="ECO:0007669"/>
    <property type="project" value="TreeGrafter"/>
</dbReference>
<dbReference type="PANTHER" id="PTHR42918:SF9">
    <property type="entry name" value="LYSINE--TRNA LIGASE"/>
    <property type="match status" value="1"/>
</dbReference>
<evidence type="ECO:0000256" key="3">
    <source>
        <dbReference type="ARBA" id="ARBA00022840"/>
    </source>
</evidence>
<dbReference type="EMBL" id="SEYY01000993">
    <property type="protein sequence ID" value="KAB7506103.1"/>
    <property type="molecule type" value="Genomic_DNA"/>
</dbReference>
<dbReference type="InterPro" id="IPR012340">
    <property type="entry name" value="NA-bd_OB-fold"/>
</dbReference>
<sequence>MKEMVKDISSIGLTPLKIKSRLARRFIPHKFCVTHQAADFISQYEYLEKGEAANVPVSLAGRVWSTRRMSKKLYFIDILSEWQKVQFFHENIGSGYNSCKLKTNIYLRDESSSSKTPDVPSLGAVHSIGFSILALSLPLCDMVMATFKNYGNQENFEEDLKSISRGDIIGVNGIPKRTPAGELSVLVSEIRVLTPCLRLMPSAWDKVKNQETKYRRRYLDLLFNEESRKTHLFRTKIIFFMRSFLNQLQFTEVETPILSPNVGGANAEPFATKHQDALNVSLPPFQELHLEESKSFLFDLCMKHNLQVTPSTTVAKLLDKLSSKFVESELINPTFIINHPVIMSPLAKEICNGYTELNDPAEQRRRFQEQARNIEQNNFEVPVCDENFCSALEYGLPPTGGLGIGIDRLTMILTNSKNMKDVILFPVLKPE</sequence>
<protein>
    <recommendedName>
        <fullName evidence="5">Lysyl-tRNA synthetase</fullName>
    </recommendedName>
</protein>
<dbReference type="OrthoDB" id="21243at2759"/>
<dbReference type="Proteomes" id="UP000326759">
    <property type="component" value="Unassembled WGS sequence"/>
</dbReference>
<dbReference type="InterPro" id="IPR006195">
    <property type="entry name" value="aa-tRNA-synth_II"/>
</dbReference>
<reference evidence="7 8" key="1">
    <citation type="journal article" date="2019" name="PLoS Biol.">
        <title>Sex chromosomes control vertical transmission of feminizing Wolbachia symbionts in an isopod.</title>
        <authorList>
            <person name="Becking T."/>
            <person name="Chebbi M.A."/>
            <person name="Giraud I."/>
            <person name="Moumen B."/>
            <person name="Laverre T."/>
            <person name="Caubet Y."/>
            <person name="Peccoud J."/>
            <person name="Gilbert C."/>
            <person name="Cordaux R."/>
        </authorList>
    </citation>
    <scope>NUCLEOTIDE SEQUENCE [LARGE SCALE GENOMIC DNA]</scope>
    <source>
        <strain evidence="7">ANa2</strain>
        <tissue evidence="7">Whole body excluding digestive tract and cuticle</tissue>
    </source>
</reference>
<keyword evidence="4" id="KW-0030">Aminoacyl-tRNA synthetase</keyword>
<accession>A0A5N5THL2</accession>
<dbReference type="GO" id="GO:0005524">
    <property type="term" value="F:ATP binding"/>
    <property type="evidence" value="ECO:0007669"/>
    <property type="project" value="InterPro"/>
</dbReference>
<dbReference type="SUPFAM" id="SSF50249">
    <property type="entry name" value="Nucleic acid-binding proteins"/>
    <property type="match status" value="2"/>
</dbReference>
<dbReference type="GO" id="GO:0003746">
    <property type="term" value="F:translation elongation factor activity"/>
    <property type="evidence" value="ECO:0007669"/>
    <property type="project" value="UniProtKB-KW"/>
</dbReference>
<proteinExistence type="predicted"/>